<feature type="compositionally biased region" description="Low complexity" evidence="1">
    <location>
        <begin position="34"/>
        <end position="59"/>
    </location>
</feature>
<feature type="region of interest" description="Disordered" evidence="1">
    <location>
        <begin position="24"/>
        <end position="95"/>
    </location>
</feature>
<evidence type="ECO:0000256" key="2">
    <source>
        <dbReference type="SAM" id="SignalP"/>
    </source>
</evidence>
<comment type="caution">
    <text evidence="3">The sequence shown here is derived from an EMBL/GenBank/DDBJ whole genome shotgun (WGS) entry which is preliminary data.</text>
</comment>
<feature type="compositionally biased region" description="Basic and acidic residues" evidence="1">
    <location>
        <begin position="72"/>
        <end position="91"/>
    </location>
</feature>
<keyword evidence="4" id="KW-1185">Reference proteome</keyword>
<dbReference type="RefSeq" id="WP_121227817.1">
    <property type="nucleotide sequence ID" value="NZ_JBIUBA010000076.1"/>
</dbReference>
<proteinExistence type="predicted"/>
<accession>A0A495XJB6</accession>
<evidence type="ECO:0000256" key="1">
    <source>
        <dbReference type="SAM" id="MobiDB-lite"/>
    </source>
</evidence>
<gene>
    <name evidence="3" type="ORF">DFJ66_7116</name>
</gene>
<dbReference type="EMBL" id="RBXR01000001">
    <property type="protein sequence ID" value="RKT73779.1"/>
    <property type="molecule type" value="Genomic_DNA"/>
</dbReference>
<organism evidence="3 4">
    <name type="scientific">Saccharothrix variisporea</name>
    <dbReference type="NCBI Taxonomy" id="543527"/>
    <lineage>
        <taxon>Bacteria</taxon>
        <taxon>Bacillati</taxon>
        <taxon>Actinomycetota</taxon>
        <taxon>Actinomycetes</taxon>
        <taxon>Pseudonocardiales</taxon>
        <taxon>Pseudonocardiaceae</taxon>
        <taxon>Saccharothrix</taxon>
    </lineage>
</organism>
<dbReference type="PROSITE" id="PS51257">
    <property type="entry name" value="PROKAR_LIPOPROTEIN"/>
    <property type="match status" value="1"/>
</dbReference>
<keyword evidence="2" id="KW-0732">Signal</keyword>
<evidence type="ECO:0000313" key="4">
    <source>
        <dbReference type="Proteomes" id="UP000272729"/>
    </source>
</evidence>
<reference evidence="3 4" key="1">
    <citation type="submission" date="2018-10" db="EMBL/GenBank/DDBJ databases">
        <title>Sequencing the genomes of 1000 actinobacteria strains.</title>
        <authorList>
            <person name="Klenk H.-P."/>
        </authorList>
    </citation>
    <scope>NUCLEOTIDE SEQUENCE [LARGE SCALE GENOMIC DNA]</scope>
    <source>
        <strain evidence="3 4">DSM 43911</strain>
    </source>
</reference>
<dbReference type="InterPro" id="IPR024520">
    <property type="entry name" value="DUF3558"/>
</dbReference>
<sequence length="185" mass="18703">MNSRIVLTSLAAAALVVMTACTASTSGDAKPAPDTGGSTSSKDTGSSTSSSTSTKASGSLADTDPCSLLSRSEAERVVGPLKEEPKPEKIGSSRGCAFTPDRASLSVGIRANVGLSALLPNGGEIKDITVGQHQARQLLDATGSCGIYLGVTSSSRVEVVLNTATSNDPCTPALRIAELVEPKLP</sequence>
<feature type="chain" id="PRO_5039202904" evidence="2">
    <location>
        <begin position="24"/>
        <end position="185"/>
    </location>
</feature>
<dbReference type="Pfam" id="PF12079">
    <property type="entry name" value="DUF3558"/>
    <property type="match status" value="1"/>
</dbReference>
<dbReference type="OrthoDB" id="3690211at2"/>
<dbReference type="AlphaFoldDB" id="A0A495XJB6"/>
<evidence type="ECO:0000313" key="3">
    <source>
        <dbReference type="EMBL" id="RKT73779.1"/>
    </source>
</evidence>
<name>A0A495XJB6_9PSEU</name>
<protein>
    <submittedName>
        <fullName evidence="3">Uncharacterized protein DUF3558</fullName>
    </submittedName>
</protein>
<feature type="signal peptide" evidence="2">
    <location>
        <begin position="1"/>
        <end position="23"/>
    </location>
</feature>
<dbReference type="Proteomes" id="UP000272729">
    <property type="component" value="Unassembled WGS sequence"/>
</dbReference>